<evidence type="ECO:0000313" key="3">
    <source>
        <dbReference type="EMBL" id="VAX40799.1"/>
    </source>
</evidence>
<evidence type="ECO:0000256" key="1">
    <source>
        <dbReference type="SAM" id="Phobius"/>
    </source>
</evidence>
<dbReference type="InterPro" id="IPR025874">
    <property type="entry name" value="DZR"/>
</dbReference>
<name>A0A3B1DEN7_9ZZZZ</name>
<accession>A0A3B1DEN7</accession>
<protein>
    <recommendedName>
        <fullName evidence="2">DZANK-type domain-containing protein</fullName>
    </recommendedName>
</protein>
<feature type="transmembrane region" description="Helical" evidence="1">
    <location>
        <begin position="54"/>
        <end position="75"/>
    </location>
</feature>
<proteinExistence type="predicted"/>
<dbReference type="Pfam" id="PF12773">
    <property type="entry name" value="DZR"/>
    <property type="match status" value="1"/>
</dbReference>
<evidence type="ECO:0000259" key="2">
    <source>
        <dbReference type="Pfam" id="PF12773"/>
    </source>
</evidence>
<keyword evidence="1" id="KW-0812">Transmembrane</keyword>
<keyword evidence="1" id="KW-0472">Membrane</keyword>
<feature type="transmembrane region" description="Helical" evidence="1">
    <location>
        <begin position="21"/>
        <end position="42"/>
    </location>
</feature>
<reference evidence="3" key="1">
    <citation type="submission" date="2018-06" db="EMBL/GenBank/DDBJ databases">
        <authorList>
            <person name="Zhirakovskaya E."/>
        </authorList>
    </citation>
    <scope>NUCLEOTIDE SEQUENCE</scope>
</reference>
<gene>
    <name evidence="3" type="ORF">MNBD_PLANCTO03-2155</name>
</gene>
<sequence>MAKHEQFLTSGHTRLRMVFRIVGPLALVSGLVCIAIAFVDFFRVFGNNARPELFWMFFLGLPILFVGSVLTIAGYMGSLSRYAAREQAPVAADTFNYVAGEVSEGVQGIASSLQEGLHGSGVGCASCGEPNDAEARFCDSCGTPLDTTCPACQTANDADAKFCDSCGGSLTG</sequence>
<dbReference type="EMBL" id="UOGK01000445">
    <property type="protein sequence ID" value="VAX40799.1"/>
    <property type="molecule type" value="Genomic_DNA"/>
</dbReference>
<feature type="domain" description="DZANK-type" evidence="2">
    <location>
        <begin position="124"/>
        <end position="167"/>
    </location>
</feature>
<dbReference type="AlphaFoldDB" id="A0A3B1DEN7"/>
<keyword evidence="1" id="KW-1133">Transmembrane helix</keyword>
<organism evidence="3">
    <name type="scientific">hydrothermal vent metagenome</name>
    <dbReference type="NCBI Taxonomy" id="652676"/>
    <lineage>
        <taxon>unclassified sequences</taxon>
        <taxon>metagenomes</taxon>
        <taxon>ecological metagenomes</taxon>
    </lineage>
</organism>